<protein>
    <submittedName>
        <fullName evidence="1">Uncharacterized protein</fullName>
    </submittedName>
</protein>
<accession>A0A7W9CK06</accession>
<organism evidence="1 2">
    <name type="scientific">Brevundimonas variabilis</name>
    <dbReference type="NCBI Taxonomy" id="74312"/>
    <lineage>
        <taxon>Bacteria</taxon>
        <taxon>Pseudomonadati</taxon>
        <taxon>Pseudomonadota</taxon>
        <taxon>Alphaproteobacteria</taxon>
        <taxon>Caulobacterales</taxon>
        <taxon>Caulobacteraceae</taxon>
        <taxon>Brevundimonas</taxon>
    </lineage>
</organism>
<gene>
    <name evidence="1" type="ORF">GGR13_002644</name>
</gene>
<name>A0A7W9CK06_9CAUL</name>
<dbReference type="Proteomes" id="UP000545037">
    <property type="component" value="Unassembled WGS sequence"/>
</dbReference>
<comment type="caution">
    <text evidence="1">The sequence shown here is derived from an EMBL/GenBank/DDBJ whole genome shotgun (WGS) entry which is preliminary data.</text>
</comment>
<dbReference type="EMBL" id="JACHOR010000004">
    <property type="protein sequence ID" value="MBB5747037.1"/>
    <property type="molecule type" value="Genomic_DNA"/>
</dbReference>
<evidence type="ECO:0000313" key="2">
    <source>
        <dbReference type="Proteomes" id="UP000545037"/>
    </source>
</evidence>
<keyword evidence="2" id="KW-1185">Reference proteome</keyword>
<sequence>MIDEIALYRYGLAACLHVPIAAVDETAVTTYVGDVLQAVGGQRRALLVARVGRRRPTRAFRSGP</sequence>
<proteinExistence type="predicted"/>
<reference evidence="1 2" key="1">
    <citation type="submission" date="2020-08" db="EMBL/GenBank/DDBJ databases">
        <title>Genomic Encyclopedia of Type Strains, Phase IV (KMG-IV): sequencing the most valuable type-strain genomes for metagenomic binning, comparative biology and taxonomic classification.</title>
        <authorList>
            <person name="Goeker M."/>
        </authorList>
    </citation>
    <scope>NUCLEOTIDE SEQUENCE [LARGE SCALE GENOMIC DNA]</scope>
    <source>
        <strain evidence="1 2">DSM 4737</strain>
    </source>
</reference>
<dbReference type="AlphaFoldDB" id="A0A7W9CK06"/>
<evidence type="ECO:0000313" key="1">
    <source>
        <dbReference type="EMBL" id="MBB5747037.1"/>
    </source>
</evidence>
<dbReference type="RefSeq" id="WP_183213989.1">
    <property type="nucleotide sequence ID" value="NZ_JACHOR010000004.1"/>
</dbReference>